<comment type="caution">
    <text evidence="3">The sequence shown here is derived from an EMBL/GenBank/DDBJ whole genome shotgun (WGS) entry which is preliminary data.</text>
</comment>
<feature type="transmembrane region" description="Helical" evidence="1">
    <location>
        <begin position="53"/>
        <end position="73"/>
    </location>
</feature>
<proteinExistence type="predicted"/>
<feature type="transmembrane region" description="Helical" evidence="1">
    <location>
        <begin position="119"/>
        <end position="142"/>
    </location>
</feature>
<dbReference type="InterPro" id="IPR013099">
    <property type="entry name" value="K_chnl_dom"/>
</dbReference>
<evidence type="ECO:0000256" key="1">
    <source>
        <dbReference type="SAM" id="Phobius"/>
    </source>
</evidence>
<accession>A0A2S9V394</accession>
<keyword evidence="1" id="KW-1133">Transmembrane helix</keyword>
<evidence type="ECO:0000313" key="3">
    <source>
        <dbReference type="EMBL" id="PRO70939.1"/>
    </source>
</evidence>
<name>A0A2S9V394_9ALTE</name>
<keyword evidence="1" id="KW-0472">Membrane</keyword>
<protein>
    <submittedName>
        <fullName evidence="3">Transporter</fullName>
    </submittedName>
</protein>
<keyword evidence="4" id="KW-1185">Reference proteome</keyword>
<gene>
    <name evidence="3" type="ORF">C6Y40_24535</name>
</gene>
<feature type="transmembrane region" description="Helical" evidence="1">
    <location>
        <begin position="94"/>
        <end position="113"/>
    </location>
</feature>
<dbReference type="AlphaFoldDB" id="A0A2S9V394"/>
<dbReference type="EMBL" id="PVNP01000221">
    <property type="protein sequence ID" value="PRO70939.1"/>
    <property type="molecule type" value="Genomic_DNA"/>
</dbReference>
<dbReference type="OrthoDB" id="9813518at2"/>
<dbReference type="Gene3D" id="1.10.287.70">
    <property type="match status" value="1"/>
</dbReference>
<sequence length="147" mass="16162">MVLMSELSQQFMALLIQLSVALLAIIASAISHYRILQYLTKFIVRLRNGARGLIVLFCGIAASQLLAALWFTFAFKVSIAIDLGNLKGGSLNQFIELFYFSLINLTTLGLGQIEATSHLRFLAGIEAMTGFLLVSCSASVLIKYMKH</sequence>
<reference evidence="4" key="1">
    <citation type="journal article" date="2020" name="Int. J. Syst. Evol. Microbiol.">
        <title>Alteromonas alba sp. nov., a marine bacterium isolated from the seawater of the West Pacific Ocean.</title>
        <authorList>
            <person name="Sun C."/>
            <person name="Wu Y.-H."/>
            <person name="Xamxidin M."/>
            <person name="Cheng H."/>
            <person name="Xu X.-W."/>
        </authorList>
    </citation>
    <scope>NUCLEOTIDE SEQUENCE [LARGE SCALE GENOMIC DNA]</scope>
    <source>
        <strain evidence="4">190</strain>
    </source>
</reference>
<organism evidence="3 4">
    <name type="scientific">Alteromonas alba</name>
    <dbReference type="NCBI Taxonomy" id="2079529"/>
    <lineage>
        <taxon>Bacteria</taxon>
        <taxon>Pseudomonadati</taxon>
        <taxon>Pseudomonadota</taxon>
        <taxon>Gammaproteobacteria</taxon>
        <taxon>Alteromonadales</taxon>
        <taxon>Alteromonadaceae</taxon>
        <taxon>Alteromonas/Salinimonas group</taxon>
        <taxon>Alteromonas</taxon>
    </lineage>
</organism>
<dbReference type="Proteomes" id="UP000238949">
    <property type="component" value="Unassembled WGS sequence"/>
</dbReference>
<feature type="domain" description="Potassium channel" evidence="2">
    <location>
        <begin position="72"/>
        <end position="145"/>
    </location>
</feature>
<dbReference type="Pfam" id="PF07885">
    <property type="entry name" value="Ion_trans_2"/>
    <property type="match status" value="1"/>
</dbReference>
<evidence type="ECO:0000259" key="2">
    <source>
        <dbReference type="Pfam" id="PF07885"/>
    </source>
</evidence>
<keyword evidence="1" id="KW-0812">Transmembrane</keyword>
<evidence type="ECO:0000313" key="4">
    <source>
        <dbReference type="Proteomes" id="UP000238949"/>
    </source>
</evidence>
<dbReference type="SUPFAM" id="SSF81324">
    <property type="entry name" value="Voltage-gated potassium channels"/>
    <property type="match status" value="1"/>
</dbReference>